<dbReference type="HAMAP" id="MF_00328">
    <property type="entry name" value="Guanylate_kinase"/>
    <property type="match status" value="1"/>
</dbReference>
<dbReference type="EC" id="2.7.4.8" evidence="4 13"/>
<dbReference type="GO" id="GO:0005524">
    <property type="term" value="F:ATP binding"/>
    <property type="evidence" value="ECO:0007669"/>
    <property type="project" value="UniProtKB-UniRule"/>
</dbReference>
<evidence type="ECO:0000259" key="14">
    <source>
        <dbReference type="PROSITE" id="PS50052"/>
    </source>
</evidence>
<evidence type="ECO:0000256" key="6">
    <source>
        <dbReference type="ARBA" id="ARBA00022490"/>
    </source>
</evidence>
<dbReference type="Gene3D" id="3.30.63.10">
    <property type="entry name" value="Guanylate Kinase phosphate binding domain"/>
    <property type="match status" value="1"/>
</dbReference>
<evidence type="ECO:0000256" key="13">
    <source>
        <dbReference type="HAMAP-Rule" id="MF_00328"/>
    </source>
</evidence>
<dbReference type="PANTHER" id="PTHR23117:SF13">
    <property type="entry name" value="GUANYLATE KINASE"/>
    <property type="match status" value="1"/>
</dbReference>
<dbReference type="FunFam" id="3.30.63.10:FF:000005">
    <property type="entry name" value="Guanylate kinase"/>
    <property type="match status" value="1"/>
</dbReference>
<reference evidence="15 16" key="1">
    <citation type="journal article" date="2016" name="Nat. Commun.">
        <title>Thousands of microbial genomes shed light on interconnected biogeochemical processes in an aquifer system.</title>
        <authorList>
            <person name="Anantharaman K."/>
            <person name="Brown C.T."/>
            <person name="Hug L.A."/>
            <person name="Sharon I."/>
            <person name="Castelle C.J."/>
            <person name="Probst A.J."/>
            <person name="Thomas B.C."/>
            <person name="Singh A."/>
            <person name="Wilkins M.J."/>
            <person name="Karaoz U."/>
            <person name="Brodie E.L."/>
            <person name="Williams K.H."/>
            <person name="Hubbard S.S."/>
            <person name="Banfield J.F."/>
        </authorList>
    </citation>
    <scope>NUCLEOTIDE SEQUENCE [LARGE SCALE GENOMIC DNA]</scope>
</reference>
<keyword evidence="10 13" id="KW-0067">ATP-binding</keyword>
<dbReference type="GO" id="GO:0004385">
    <property type="term" value="F:GMP kinase activity"/>
    <property type="evidence" value="ECO:0007669"/>
    <property type="project" value="UniProtKB-UniRule"/>
</dbReference>
<keyword evidence="6 13" id="KW-0963">Cytoplasm</keyword>
<comment type="catalytic activity">
    <reaction evidence="12 13">
        <text>GMP + ATP = GDP + ADP</text>
        <dbReference type="Rhea" id="RHEA:20780"/>
        <dbReference type="ChEBI" id="CHEBI:30616"/>
        <dbReference type="ChEBI" id="CHEBI:58115"/>
        <dbReference type="ChEBI" id="CHEBI:58189"/>
        <dbReference type="ChEBI" id="CHEBI:456216"/>
        <dbReference type="EC" id="2.7.4.8"/>
    </reaction>
</comment>
<dbReference type="InterPro" id="IPR008144">
    <property type="entry name" value="Guanylate_kin-like_dom"/>
</dbReference>
<evidence type="ECO:0000256" key="8">
    <source>
        <dbReference type="ARBA" id="ARBA00022741"/>
    </source>
</evidence>
<comment type="similarity">
    <text evidence="3 13">Belongs to the guanylate kinase family.</text>
</comment>
<evidence type="ECO:0000313" key="16">
    <source>
        <dbReference type="Proteomes" id="UP000178735"/>
    </source>
</evidence>
<dbReference type="PANTHER" id="PTHR23117">
    <property type="entry name" value="GUANYLATE KINASE-RELATED"/>
    <property type="match status" value="1"/>
</dbReference>
<dbReference type="InterPro" id="IPR017665">
    <property type="entry name" value="Guanylate_kinase"/>
</dbReference>
<comment type="subcellular location">
    <subcellularLocation>
        <location evidence="2 13">Cytoplasm</location>
    </subcellularLocation>
</comment>
<dbReference type="GO" id="GO:0005829">
    <property type="term" value="C:cytosol"/>
    <property type="evidence" value="ECO:0007669"/>
    <property type="project" value="TreeGrafter"/>
</dbReference>
<sequence>MSDMARLYVVSGPSGVGKSTIAHAILDKFKDSIIYSISMTTRHIREGEIEGREYIFTTVAEFEKLISEGAFIEHAKVHDNYYGTLRSQIESALAKGINVLLDIDTKGAQNIKKNYHDAVLIFIAPPSTDELRQRLLKRHTDSVEVIEKRIHNAIQEIEMSSTYDYIVKNIDLEQAVGECEGIIEDHMNNASARA</sequence>
<dbReference type="NCBIfam" id="TIGR03263">
    <property type="entry name" value="guanyl_kin"/>
    <property type="match status" value="1"/>
</dbReference>
<comment type="function">
    <text evidence="1 13">Essential for recycling GMP and indirectly, cGMP.</text>
</comment>
<dbReference type="AlphaFoldDB" id="A0A1F7WJD6"/>
<dbReference type="InterPro" id="IPR027417">
    <property type="entry name" value="P-loop_NTPase"/>
</dbReference>
<proteinExistence type="inferred from homology"/>
<dbReference type="STRING" id="1817813.A2008_13790"/>
<dbReference type="InterPro" id="IPR008145">
    <property type="entry name" value="GK/Ca_channel_bsu"/>
</dbReference>
<keyword evidence="9 13" id="KW-0418">Kinase</keyword>
<dbReference type="PROSITE" id="PS50052">
    <property type="entry name" value="GUANYLATE_KINASE_2"/>
    <property type="match status" value="1"/>
</dbReference>
<dbReference type="SUPFAM" id="SSF52540">
    <property type="entry name" value="P-loop containing nucleoside triphosphate hydrolases"/>
    <property type="match status" value="1"/>
</dbReference>
<protein>
    <recommendedName>
        <fullName evidence="5 13">Guanylate kinase</fullName>
        <ecNumber evidence="4 13">2.7.4.8</ecNumber>
    </recommendedName>
    <alternativeName>
        <fullName evidence="11 13">GMP kinase</fullName>
    </alternativeName>
</protein>
<dbReference type="EMBL" id="MGFH01000194">
    <property type="protein sequence ID" value="OGM02936.1"/>
    <property type="molecule type" value="Genomic_DNA"/>
</dbReference>
<name>A0A1F7WJD6_9BACT</name>
<evidence type="ECO:0000313" key="15">
    <source>
        <dbReference type="EMBL" id="OGM02936.1"/>
    </source>
</evidence>
<dbReference type="SMART" id="SM00072">
    <property type="entry name" value="GuKc"/>
    <property type="match status" value="1"/>
</dbReference>
<dbReference type="InterPro" id="IPR020590">
    <property type="entry name" value="Guanylate_kinase_CS"/>
</dbReference>
<organism evidence="15 16">
    <name type="scientific">Candidatus Wallbacteria bacterium GWC2_49_35</name>
    <dbReference type="NCBI Taxonomy" id="1817813"/>
    <lineage>
        <taxon>Bacteria</taxon>
        <taxon>Candidatus Walliibacteriota</taxon>
    </lineage>
</organism>
<evidence type="ECO:0000256" key="5">
    <source>
        <dbReference type="ARBA" id="ARBA00016296"/>
    </source>
</evidence>
<dbReference type="PROSITE" id="PS00856">
    <property type="entry name" value="GUANYLATE_KINASE_1"/>
    <property type="match status" value="1"/>
</dbReference>
<gene>
    <name evidence="13" type="primary">gmk</name>
    <name evidence="15" type="ORF">A2008_13790</name>
</gene>
<dbReference type="Gene3D" id="3.40.50.300">
    <property type="entry name" value="P-loop containing nucleotide triphosphate hydrolases"/>
    <property type="match status" value="1"/>
</dbReference>
<evidence type="ECO:0000256" key="9">
    <source>
        <dbReference type="ARBA" id="ARBA00022777"/>
    </source>
</evidence>
<evidence type="ECO:0000256" key="10">
    <source>
        <dbReference type="ARBA" id="ARBA00022840"/>
    </source>
</evidence>
<evidence type="ECO:0000256" key="7">
    <source>
        <dbReference type="ARBA" id="ARBA00022679"/>
    </source>
</evidence>
<keyword evidence="7 13" id="KW-0808">Transferase</keyword>
<evidence type="ECO:0000256" key="12">
    <source>
        <dbReference type="ARBA" id="ARBA00048594"/>
    </source>
</evidence>
<evidence type="ECO:0000256" key="3">
    <source>
        <dbReference type="ARBA" id="ARBA00005790"/>
    </source>
</evidence>
<evidence type="ECO:0000256" key="11">
    <source>
        <dbReference type="ARBA" id="ARBA00030128"/>
    </source>
</evidence>
<evidence type="ECO:0000256" key="2">
    <source>
        <dbReference type="ARBA" id="ARBA00004496"/>
    </source>
</evidence>
<evidence type="ECO:0000256" key="1">
    <source>
        <dbReference type="ARBA" id="ARBA00003531"/>
    </source>
</evidence>
<comment type="caution">
    <text evidence="15">The sequence shown here is derived from an EMBL/GenBank/DDBJ whole genome shotgun (WGS) entry which is preliminary data.</text>
</comment>
<feature type="domain" description="Guanylate kinase-like" evidence="14">
    <location>
        <begin position="5"/>
        <end position="184"/>
    </location>
</feature>
<feature type="binding site" evidence="13">
    <location>
        <begin position="12"/>
        <end position="19"/>
    </location>
    <ligand>
        <name>ATP</name>
        <dbReference type="ChEBI" id="CHEBI:30616"/>
    </ligand>
</feature>
<evidence type="ECO:0000256" key="4">
    <source>
        <dbReference type="ARBA" id="ARBA00012961"/>
    </source>
</evidence>
<dbReference type="CDD" id="cd00071">
    <property type="entry name" value="GMPK"/>
    <property type="match status" value="1"/>
</dbReference>
<keyword evidence="8 13" id="KW-0547">Nucleotide-binding</keyword>
<dbReference type="Proteomes" id="UP000178735">
    <property type="component" value="Unassembled WGS sequence"/>
</dbReference>
<accession>A0A1F7WJD6</accession>
<dbReference type="Pfam" id="PF00625">
    <property type="entry name" value="Guanylate_kin"/>
    <property type="match status" value="1"/>
</dbReference>